<comment type="caution">
    <text evidence="3">The sequence shown here is derived from an EMBL/GenBank/DDBJ whole genome shotgun (WGS) entry which is preliminary data.</text>
</comment>
<dbReference type="RefSeq" id="WP_203879384.1">
    <property type="nucleotide sequence ID" value="NZ_BOOK01000063.1"/>
</dbReference>
<gene>
    <name evidence="3" type="ORF">Pta02_71600</name>
</gene>
<feature type="domain" description="Activator of Hsp90 ATPase homologue 1/2-like C-terminal" evidence="2">
    <location>
        <begin position="14"/>
        <end position="146"/>
    </location>
</feature>
<evidence type="ECO:0000256" key="1">
    <source>
        <dbReference type="ARBA" id="ARBA00006817"/>
    </source>
</evidence>
<evidence type="ECO:0000259" key="2">
    <source>
        <dbReference type="Pfam" id="PF08327"/>
    </source>
</evidence>
<proteinExistence type="inferred from homology"/>
<dbReference type="Proteomes" id="UP000634476">
    <property type="component" value="Unassembled WGS sequence"/>
</dbReference>
<organism evidence="3 4">
    <name type="scientific">Planobispora takensis</name>
    <dbReference type="NCBI Taxonomy" id="1367882"/>
    <lineage>
        <taxon>Bacteria</taxon>
        <taxon>Bacillati</taxon>
        <taxon>Actinomycetota</taxon>
        <taxon>Actinomycetes</taxon>
        <taxon>Streptosporangiales</taxon>
        <taxon>Streptosporangiaceae</taxon>
        <taxon>Planobispora</taxon>
    </lineage>
</organism>
<comment type="similarity">
    <text evidence="1">Belongs to the AHA1 family.</text>
</comment>
<dbReference type="InterPro" id="IPR023393">
    <property type="entry name" value="START-like_dom_sf"/>
</dbReference>
<evidence type="ECO:0000313" key="3">
    <source>
        <dbReference type="EMBL" id="GII05152.1"/>
    </source>
</evidence>
<dbReference type="AlphaFoldDB" id="A0A8J3WZV8"/>
<keyword evidence="4" id="KW-1185">Reference proteome</keyword>
<dbReference type="Gene3D" id="3.30.530.20">
    <property type="match status" value="1"/>
</dbReference>
<accession>A0A8J3WZV8</accession>
<dbReference type="EMBL" id="BOOK01000063">
    <property type="protein sequence ID" value="GII05152.1"/>
    <property type="molecule type" value="Genomic_DNA"/>
</dbReference>
<name>A0A8J3WZV8_9ACTN</name>
<dbReference type="InterPro" id="IPR013538">
    <property type="entry name" value="ASHA1/2-like_C"/>
</dbReference>
<reference evidence="3" key="1">
    <citation type="submission" date="2021-01" db="EMBL/GenBank/DDBJ databases">
        <title>Whole genome shotgun sequence of Planobispora takensis NBRC 109077.</title>
        <authorList>
            <person name="Komaki H."/>
            <person name="Tamura T."/>
        </authorList>
    </citation>
    <scope>NUCLEOTIDE SEQUENCE</scope>
    <source>
        <strain evidence="3">NBRC 109077</strain>
    </source>
</reference>
<protein>
    <submittedName>
        <fullName evidence="3">Activator of HSP90 ATPase</fullName>
    </submittedName>
</protein>
<dbReference type="Pfam" id="PF08327">
    <property type="entry name" value="AHSA1"/>
    <property type="match status" value="1"/>
</dbReference>
<dbReference type="SUPFAM" id="SSF55961">
    <property type="entry name" value="Bet v1-like"/>
    <property type="match status" value="1"/>
</dbReference>
<evidence type="ECO:0000313" key="4">
    <source>
        <dbReference type="Proteomes" id="UP000634476"/>
    </source>
</evidence>
<dbReference type="CDD" id="cd08898">
    <property type="entry name" value="SRPBCC_CalC_Aha1-like_5"/>
    <property type="match status" value="1"/>
</dbReference>
<sequence>MELGTIEREIYIEASPEIVFAVVSSPDHLRRWWPDDARYEPAPGSAGEIVFGDRDADGTVVSFTVVDARPPRTFSFRWTHPAGEVAVEGNSLLVTFDLTPSGGGTLLKMTETGFREMGWEAALLEQQYREHVTGWDFYLPRLAPYVATLQVRS</sequence>